<evidence type="ECO:0000256" key="5">
    <source>
        <dbReference type="ARBA" id="ARBA00022692"/>
    </source>
</evidence>
<evidence type="ECO:0000256" key="6">
    <source>
        <dbReference type="ARBA" id="ARBA00022989"/>
    </source>
</evidence>
<accession>A0AAV2VWT2</accession>
<dbReference type="PANTHER" id="PTHR35851:SF1">
    <property type="entry name" value="CELL DIVISION PROTEIN FTSQ"/>
    <property type="match status" value="1"/>
</dbReference>
<keyword evidence="6 9" id="KW-1133">Transmembrane helix</keyword>
<name>A0AAV2VWT2_9VIBR</name>
<dbReference type="Gene3D" id="3.40.50.11690">
    <property type="entry name" value="Cell division protein FtsQ/DivIB"/>
    <property type="match status" value="1"/>
</dbReference>
<proteinExistence type="inferred from homology"/>
<sequence length="262" mass="29801">MYSVSQENEIEAYDIVADKASPNWWGLSFLVIVVLFIGWLLFSTLNWMLDEQRLPLSKLVLQGELTHVKAENVQSAFASLEHIGTFMSQDVDQLQDALLTLPWVSHVSIRKQWPDTVKVYLVEHEAQAIWNGISMLNMEGNVFNADIAELTNDKIKLYGPEGSHHQVLEAWQQIQAQLNPIDLEVSSVLLNDRRAWQVILTSGIRLELGKESLIERIARFVALYQKLGSKSQQISHIDLRYDTGAAIGWFPDQDLVQESTDD</sequence>
<dbReference type="InterPro" id="IPR045335">
    <property type="entry name" value="FtsQ_C_sf"/>
</dbReference>
<dbReference type="PROSITE" id="PS51779">
    <property type="entry name" value="POTRA"/>
    <property type="match status" value="1"/>
</dbReference>
<dbReference type="PANTHER" id="PTHR35851">
    <property type="entry name" value="CELL DIVISION PROTEIN FTSQ"/>
    <property type="match status" value="1"/>
</dbReference>
<keyword evidence="4 9" id="KW-0132">Cell division</keyword>
<evidence type="ECO:0000256" key="3">
    <source>
        <dbReference type="ARBA" id="ARBA00022519"/>
    </source>
</evidence>
<dbReference type="Pfam" id="PF08478">
    <property type="entry name" value="POTRA_1"/>
    <property type="match status" value="1"/>
</dbReference>
<comment type="function">
    <text evidence="9">Essential cell division protein. May link together the upstream cell division proteins, which are predominantly cytoplasmic, with the downstream cell division proteins, which are predominantly periplasmic. May control correct divisome assembly.</text>
</comment>
<dbReference type="HAMAP" id="MF_00911">
    <property type="entry name" value="FtsQ_subfam"/>
    <property type="match status" value="1"/>
</dbReference>
<organism evidence="11 12">
    <name type="scientific">Vibrio nigripulchritudo SOn1</name>
    <dbReference type="NCBI Taxonomy" id="1238450"/>
    <lineage>
        <taxon>Bacteria</taxon>
        <taxon>Pseudomonadati</taxon>
        <taxon>Pseudomonadota</taxon>
        <taxon>Gammaproteobacteria</taxon>
        <taxon>Vibrionales</taxon>
        <taxon>Vibrionaceae</taxon>
        <taxon>Vibrio</taxon>
    </lineage>
</organism>
<gene>
    <name evidence="9" type="primary">ftsQ</name>
    <name evidence="11" type="ORF">VIBNISOn1_670018</name>
</gene>
<keyword evidence="7 9" id="KW-0472">Membrane</keyword>
<dbReference type="AlphaFoldDB" id="A0AAV2VWT2"/>
<evidence type="ECO:0000259" key="10">
    <source>
        <dbReference type="PROSITE" id="PS51779"/>
    </source>
</evidence>
<dbReference type="GO" id="GO:0043093">
    <property type="term" value="P:FtsZ-dependent cytokinesis"/>
    <property type="evidence" value="ECO:0007669"/>
    <property type="project" value="UniProtKB-UniRule"/>
</dbReference>
<dbReference type="GeneID" id="97542524"/>
<comment type="subcellular location">
    <subcellularLocation>
        <location evidence="9">Cell inner membrane</location>
        <topology evidence="9">Single-pass type II membrane protein</topology>
    </subcellularLocation>
    <subcellularLocation>
        <location evidence="1">Membrane</location>
    </subcellularLocation>
    <text evidence="9">Localizes to the division septum.</text>
</comment>
<comment type="caution">
    <text evidence="11">The sequence shown here is derived from an EMBL/GenBank/DDBJ whole genome shotgun (WGS) entry which is preliminary data.</text>
</comment>
<dbReference type="GO" id="GO:0032153">
    <property type="term" value="C:cell division site"/>
    <property type="evidence" value="ECO:0007669"/>
    <property type="project" value="UniProtKB-UniRule"/>
</dbReference>
<evidence type="ECO:0000256" key="7">
    <source>
        <dbReference type="ARBA" id="ARBA00023136"/>
    </source>
</evidence>
<dbReference type="InterPro" id="IPR034746">
    <property type="entry name" value="POTRA"/>
</dbReference>
<dbReference type="GO" id="GO:0090529">
    <property type="term" value="P:cell septum assembly"/>
    <property type="evidence" value="ECO:0007669"/>
    <property type="project" value="InterPro"/>
</dbReference>
<dbReference type="GO" id="GO:0005886">
    <property type="term" value="C:plasma membrane"/>
    <property type="evidence" value="ECO:0007669"/>
    <property type="project" value="UniProtKB-SubCell"/>
</dbReference>
<evidence type="ECO:0000256" key="8">
    <source>
        <dbReference type="ARBA" id="ARBA00023306"/>
    </source>
</evidence>
<evidence type="ECO:0000313" key="11">
    <source>
        <dbReference type="EMBL" id="CCO48867.1"/>
    </source>
</evidence>
<dbReference type="RefSeq" id="WP_022613201.1">
    <property type="nucleotide sequence ID" value="NZ_LK391965.1"/>
</dbReference>
<keyword evidence="3 9" id="KW-0997">Cell inner membrane</keyword>
<comment type="similarity">
    <text evidence="9">Belongs to the FtsQ/DivIB family. FtsQ subfamily.</text>
</comment>
<feature type="transmembrane region" description="Helical" evidence="9">
    <location>
        <begin position="24"/>
        <end position="49"/>
    </location>
</feature>
<feature type="domain" description="POTRA" evidence="10">
    <location>
        <begin position="54"/>
        <end position="124"/>
    </location>
</feature>
<evidence type="ECO:0000256" key="4">
    <source>
        <dbReference type="ARBA" id="ARBA00022618"/>
    </source>
</evidence>
<dbReference type="Pfam" id="PF03799">
    <property type="entry name" value="FtsQ_DivIB_C"/>
    <property type="match status" value="1"/>
</dbReference>
<protein>
    <recommendedName>
        <fullName evidence="9">Cell division protein FtsQ</fullName>
    </recommendedName>
</protein>
<dbReference type="EMBL" id="CAOF01000161">
    <property type="protein sequence ID" value="CCO48867.1"/>
    <property type="molecule type" value="Genomic_DNA"/>
</dbReference>
<comment type="subunit">
    <text evidence="9">Part of a complex composed of FtsB, FtsL and FtsQ.</text>
</comment>
<keyword evidence="5 9" id="KW-0812">Transmembrane</keyword>
<dbReference type="InterPro" id="IPR013685">
    <property type="entry name" value="POTRA_FtsQ_type"/>
</dbReference>
<reference evidence="11 12" key="1">
    <citation type="journal article" date="2013" name="ISME J.">
        <title>Comparative genomics of pathogenic lineages of Vibrio nigripulchritudo identifies virulence-associated traits.</title>
        <authorList>
            <person name="Goudenege D."/>
            <person name="Labreuche Y."/>
            <person name="Krin E."/>
            <person name="Ansquer D."/>
            <person name="Mangenot S."/>
            <person name="Calteau A."/>
            <person name="Medigue C."/>
            <person name="Mazel D."/>
            <person name="Polz M.F."/>
            <person name="Le Roux F."/>
        </authorList>
    </citation>
    <scope>NUCLEOTIDE SEQUENCE [LARGE SCALE GENOMIC DNA]</scope>
    <source>
        <strain evidence="11 12">SOn1</strain>
    </source>
</reference>
<dbReference type="InterPro" id="IPR026579">
    <property type="entry name" value="FtsQ"/>
</dbReference>
<dbReference type="InterPro" id="IPR005548">
    <property type="entry name" value="Cell_div_FtsQ/DivIB_C"/>
</dbReference>
<keyword evidence="8 9" id="KW-0131">Cell cycle</keyword>
<dbReference type="Gene3D" id="3.10.20.310">
    <property type="entry name" value="membrane protein fhac"/>
    <property type="match status" value="1"/>
</dbReference>
<evidence type="ECO:0000256" key="1">
    <source>
        <dbReference type="ARBA" id="ARBA00004370"/>
    </source>
</evidence>
<keyword evidence="2 9" id="KW-1003">Cell membrane</keyword>
<evidence type="ECO:0000313" key="12">
    <source>
        <dbReference type="Proteomes" id="UP000018211"/>
    </source>
</evidence>
<dbReference type="Proteomes" id="UP000018211">
    <property type="component" value="Unassembled WGS sequence"/>
</dbReference>
<evidence type="ECO:0000256" key="2">
    <source>
        <dbReference type="ARBA" id="ARBA00022475"/>
    </source>
</evidence>
<evidence type="ECO:0000256" key="9">
    <source>
        <dbReference type="HAMAP-Rule" id="MF_00911"/>
    </source>
</evidence>